<dbReference type="InterPro" id="IPR011993">
    <property type="entry name" value="PH-like_dom_sf"/>
</dbReference>
<dbReference type="InterPro" id="IPR042986">
    <property type="entry name" value="PLEKHS1"/>
</dbReference>
<reference evidence="3" key="2">
    <citation type="submission" date="2025-08" db="UniProtKB">
        <authorList>
            <consortium name="Ensembl"/>
        </authorList>
    </citation>
    <scope>IDENTIFICATION</scope>
</reference>
<dbReference type="PANTHER" id="PTHR47014:SF1">
    <property type="entry name" value="PLECKSTRIN HOMOLOGY DOMAIN-CONTAINING FAMILY S MEMBER 1"/>
    <property type="match status" value="1"/>
</dbReference>
<name>A0AAZ1XYS3_OREAU</name>
<dbReference type="PANTHER" id="PTHR47014">
    <property type="entry name" value="PLECKSTRIN HOMOLOGY DOMAIN-CONTAINING FAMILY S MEMBER 1"/>
    <property type="match status" value="1"/>
</dbReference>
<feature type="region of interest" description="Disordered" evidence="1">
    <location>
        <begin position="185"/>
        <end position="241"/>
    </location>
</feature>
<feature type="compositionally biased region" description="Basic and acidic residues" evidence="1">
    <location>
        <begin position="202"/>
        <end position="218"/>
    </location>
</feature>
<reference evidence="3" key="3">
    <citation type="submission" date="2025-09" db="UniProtKB">
        <authorList>
            <consortium name="Ensembl"/>
        </authorList>
    </citation>
    <scope>IDENTIFICATION</scope>
</reference>
<evidence type="ECO:0000259" key="2">
    <source>
        <dbReference type="PROSITE" id="PS50003"/>
    </source>
</evidence>
<feature type="compositionally biased region" description="Low complexity" evidence="1">
    <location>
        <begin position="308"/>
        <end position="325"/>
    </location>
</feature>
<evidence type="ECO:0000313" key="3">
    <source>
        <dbReference type="Ensembl" id="ENSOABP00000072769.1"/>
    </source>
</evidence>
<accession>A0AAZ1XYS3</accession>
<dbReference type="SUPFAM" id="SSF50729">
    <property type="entry name" value="PH domain-like"/>
    <property type="match status" value="1"/>
</dbReference>
<dbReference type="InterPro" id="IPR001849">
    <property type="entry name" value="PH_domain"/>
</dbReference>
<proteinExistence type="predicted"/>
<feature type="domain" description="PH" evidence="2">
    <location>
        <begin position="26"/>
        <end position="145"/>
    </location>
</feature>
<dbReference type="Gene3D" id="2.30.29.30">
    <property type="entry name" value="Pleckstrin-homology domain (PH domain)/Phosphotyrosine-binding domain (PTB)"/>
    <property type="match status" value="1"/>
</dbReference>
<evidence type="ECO:0000256" key="1">
    <source>
        <dbReference type="SAM" id="MobiDB-lite"/>
    </source>
</evidence>
<organism evidence="3 4">
    <name type="scientific">Oreochromis aureus</name>
    <name type="common">Israeli tilapia</name>
    <name type="synonym">Chromis aureus</name>
    <dbReference type="NCBI Taxonomy" id="47969"/>
    <lineage>
        <taxon>Eukaryota</taxon>
        <taxon>Metazoa</taxon>
        <taxon>Chordata</taxon>
        <taxon>Craniata</taxon>
        <taxon>Vertebrata</taxon>
        <taxon>Euteleostomi</taxon>
        <taxon>Actinopterygii</taxon>
        <taxon>Neopterygii</taxon>
        <taxon>Teleostei</taxon>
        <taxon>Neoteleostei</taxon>
        <taxon>Acanthomorphata</taxon>
        <taxon>Ovalentaria</taxon>
        <taxon>Cichlomorphae</taxon>
        <taxon>Cichliformes</taxon>
        <taxon>Cichlidae</taxon>
        <taxon>African cichlids</taxon>
        <taxon>Pseudocrenilabrinae</taxon>
        <taxon>Oreochromini</taxon>
        <taxon>Oreochromis</taxon>
    </lineage>
</organism>
<feature type="compositionally biased region" description="Polar residues" evidence="1">
    <location>
        <begin position="192"/>
        <end position="201"/>
    </location>
</feature>
<dbReference type="PROSITE" id="PS50003">
    <property type="entry name" value="PH_DOMAIN"/>
    <property type="match status" value="1"/>
</dbReference>
<dbReference type="SUPFAM" id="SSF50156">
    <property type="entry name" value="PDZ domain-like"/>
    <property type="match status" value="1"/>
</dbReference>
<gene>
    <name evidence="3" type="primary">RPAP2</name>
</gene>
<feature type="region of interest" description="Disordered" evidence="1">
    <location>
        <begin position="294"/>
        <end position="341"/>
    </location>
</feature>
<dbReference type="Pfam" id="PF00169">
    <property type="entry name" value="PH"/>
    <property type="match status" value="1"/>
</dbReference>
<dbReference type="Ensembl" id="ENSOABT00000081175.1">
    <property type="protein sequence ID" value="ENSOABP00000072769.1"/>
    <property type="gene ID" value="ENSOABG00000034369.1"/>
</dbReference>
<keyword evidence="4" id="KW-1185">Reference proteome</keyword>
<evidence type="ECO:0000313" key="4">
    <source>
        <dbReference type="Proteomes" id="UP000472276"/>
    </source>
</evidence>
<dbReference type="AlphaFoldDB" id="A0AAZ1XYS3"/>
<reference evidence="4" key="1">
    <citation type="submission" date="2020-03" db="EMBL/GenBank/DDBJ databases">
        <title>Evolution of repeat sequences and sex chromosomes of tilapia species revealed by chromosome-level genomes.</title>
        <authorList>
            <person name="Xu L."/>
            <person name="Tao W."/>
            <person name="Wang D."/>
            <person name="Zhou Q."/>
        </authorList>
    </citation>
    <scope>NUCLEOTIDE SEQUENCE [LARGE SCALE GENOMIC DNA]</scope>
    <source>
        <strain evidence="4">Israel</strain>
    </source>
</reference>
<dbReference type="SMART" id="SM00233">
    <property type="entry name" value="PH"/>
    <property type="match status" value="1"/>
</dbReference>
<protein>
    <recommendedName>
        <fullName evidence="2">PH domain-containing protein</fullName>
    </recommendedName>
</protein>
<dbReference type="InterPro" id="IPR036034">
    <property type="entry name" value="PDZ_sf"/>
</dbReference>
<sequence length="471" mass="54025">MKNHKPGFLLPSVGGSLFYTHHKTVTEVRAGYLHKSPPLKLITTEKAWKRRFFILFKLSDTEYQLRYFKSSEEKDKQAGEIDLSQVSLLHVSPQHHPKWNWIQKSFKCSPSCVLYIRATERDYFLVGENSDDVDGWFSDLFDAMKRRPHKISSSEEFPYKQATIEVISKPLIRKKNSFAEAEKGFPKIRSMSDPSSNTLENVTEKPEEQEEPKRRASEPVEPIYEVPRPQKNVNKEGRRSGKRVEALYETMSGFRYIEESAQPEDHEVEDVNKSTLMRTVTQTFDKLKTQVSPLPPFAEETNADDNSQRWSTDLSSSSSDCSAMSPVELLDPSGKNDSNESIDREIDVKDTYFRRECTLTEVNGQSSPDHSTEERDIVVNQAELKKHLTLTEVDRKPSVSGWTGQPQTVCLFHKGDQILAVNDLHVSTVEEFTMFISKSLKNEVKVTLLRQPGNQQLHLPNFTCTDWQNAN</sequence>
<dbReference type="Proteomes" id="UP000472276">
    <property type="component" value="Unassembled WGS sequence"/>
</dbReference>